<dbReference type="Pfam" id="PF24883">
    <property type="entry name" value="NPHP3_N"/>
    <property type="match status" value="1"/>
</dbReference>
<dbReference type="InterPro" id="IPR056884">
    <property type="entry name" value="NPHP3-like_N"/>
</dbReference>
<organism evidence="6 7">
    <name type="scientific">Alternaria tenuissima</name>
    <dbReference type="NCBI Taxonomy" id="119927"/>
    <lineage>
        <taxon>Eukaryota</taxon>
        <taxon>Fungi</taxon>
        <taxon>Dikarya</taxon>
        <taxon>Ascomycota</taxon>
        <taxon>Pezizomycotina</taxon>
        <taxon>Dothideomycetes</taxon>
        <taxon>Pleosporomycetidae</taxon>
        <taxon>Pleosporales</taxon>
        <taxon>Pleosporineae</taxon>
        <taxon>Pleosporaceae</taxon>
        <taxon>Alternaria</taxon>
        <taxon>Alternaria sect. Alternaria</taxon>
        <taxon>Alternaria alternata complex</taxon>
    </lineage>
</organism>
<evidence type="ECO:0000256" key="2">
    <source>
        <dbReference type="PROSITE-ProRule" id="PRU00023"/>
    </source>
</evidence>
<keyword evidence="1" id="KW-0677">Repeat</keyword>
<feature type="domain" description="Nephrocystin 3-like N-terminal" evidence="5">
    <location>
        <begin position="284"/>
        <end position="459"/>
    </location>
</feature>
<name>A0A4Q4MVQ0_9PLEO</name>
<dbReference type="InterPro" id="IPR002110">
    <property type="entry name" value="Ankyrin_rpt"/>
</dbReference>
<feature type="domain" description="DUF7708" evidence="4">
    <location>
        <begin position="88"/>
        <end position="230"/>
    </location>
</feature>
<dbReference type="PROSITE" id="PS50297">
    <property type="entry name" value="ANK_REP_REGION"/>
    <property type="match status" value="1"/>
</dbReference>
<dbReference type="Proteomes" id="UP000292402">
    <property type="component" value="Unassembled WGS sequence"/>
</dbReference>
<reference evidence="7" key="1">
    <citation type="journal article" date="2019" name="bioRxiv">
        <title>Genomics, evolutionary history and diagnostics of the Alternaria alternata species group including apple and Asian pear pathotypes.</title>
        <authorList>
            <person name="Armitage A.D."/>
            <person name="Cockerton H.M."/>
            <person name="Sreenivasaprasad S."/>
            <person name="Woodhall J.W."/>
            <person name="Lane C.R."/>
            <person name="Harrison R.J."/>
            <person name="Clarkson J.P."/>
        </authorList>
    </citation>
    <scope>NUCLEOTIDE SEQUENCE [LARGE SCALE GENOMIC DNA]</scope>
    <source>
        <strain evidence="7">FERA 1082</strain>
    </source>
</reference>
<dbReference type="InterPro" id="IPR036770">
    <property type="entry name" value="Ankyrin_rpt-contain_sf"/>
</dbReference>
<sequence length="994" mass="110776">MLATTRATATRTTSFAATGHNTKSTPSLWDTANSKLDIKSRKSFAAANVGNGCMIDAVLKEAVTQQRALAAKRWKATIGGKEVISRDVLAKIIRWVDHFKAVGDIAVQFNSGAASLPWAAVRFLLQVAVNEKQYLEATIEGIEMVTQKVATYAAMEDLYMDSDFQLHTQIRSKVLGLYVHILSFLAESIQYFKTNTPSRTVKGAFSTNQGERLRQIAKHDTEIRQLAKMCDSYVQRLIRTDVMRIDENIMTSLKAQSFRDFIAWLSLTPYREHHVRHSKHRLRGTTQWLTNDSCYVDWKSSASSSLLWLRGILGSGKTNLISAVIDDSLQSTDVQSPVLYYYCGDAKGHGGRCDAKDVMRSLLRQLTVKNEDNFEIVEQVHLEFRRREARGKVGTGDVDKLEPYECTHWIAQLLQTDEVIIIIDAIDEIDVTYRHLLLKELTTLRDDSARVTKILLSSRDDTNLGQWLEGATELHLQASLTQADMQHFVNHCVSTAIENKHLLDGRVDPLFQSELESYFLDRADGMFRWVEVQLRHFSDLKSKFSIEQAMSDPAGASIHTVNHLYATIFDGILKTDPLAYNIAIQTFRLMLCLHETLAPPALLAAASITRDGLRSSLELLDLLRICSHLVVLDDELDTIRFAHVSVQEYLSRLPEFSMMDANGAAASSCLIRCIDSPLPDLTLGVQASADFDVYAAMYWPLHYNGASEHDRNGCLREDLEEFMFSDQEFMSPFPSWIETVDKIVKKLSGPHTRLSDLIAVGSESATPFFSACIYGLEFVIETLSKNSSFDVNQKNARGNTGLYLASAASQIRVVNGLLKLGADITIEGGRHTTALQAACANGHGDVAELIVGFSSQHLTTGMIASAIQAALRNGHEDVAVILLKKNALPMSQDTLDQVFEAAAGMGFAELMQYLHLTSKSLSENKNLAIKGAVKIFHDTKLGWFRNYFQHKALPNDAVATAAFYGQNRIIEFFLTRASTLSMEGPLEHHSVQQA</sequence>
<dbReference type="InterPro" id="IPR027417">
    <property type="entry name" value="P-loop_NTPase"/>
</dbReference>
<gene>
    <name evidence="6" type="ORF">AA0114_g1783</name>
</gene>
<evidence type="ECO:0000256" key="1">
    <source>
        <dbReference type="ARBA" id="ARBA00022737"/>
    </source>
</evidence>
<dbReference type="InterPro" id="IPR056125">
    <property type="entry name" value="DUF7708"/>
</dbReference>
<evidence type="ECO:0000259" key="4">
    <source>
        <dbReference type="Pfam" id="PF24809"/>
    </source>
</evidence>
<dbReference type="Pfam" id="PF24809">
    <property type="entry name" value="DUF7708"/>
    <property type="match status" value="1"/>
</dbReference>
<dbReference type="EMBL" id="PDXA01000004">
    <property type="protein sequence ID" value="RYN59169.1"/>
    <property type="molecule type" value="Genomic_DNA"/>
</dbReference>
<protein>
    <submittedName>
        <fullName evidence="6">Uncharacterized protein</fullName>
    </submittedName>
</protein>
<evidence type="ECO:0000259" key="5">
    <source>
        <dbReference type="Pfam" id="PF24883"/>
    </source>
</evidence>
<dbReference type="PROSITE" id="PS50088">
    <property type="entry name" value="ANK_REPEAT"/>
    <property type="match status" value="1"/>
</dbReference>
<dbReference type="SUPFAM" id="SSF52540">
    <property type="entry name" value="P-loop containing nucleoside triphosphate hydrolases"/>
    <property type="match status" value="1"/>
</dbReference>
<feature type="repeat" description="ANK" evidence="2">
    <location>
        <begin position="797"/>
        <end position="829"/>
    </location>
</feature>
<evidence type="ECO:0000256" key="3">
    <source>
        <dbReference type="SAM" id="MobiDB-lite"/>
    </source>
</evidence>
<accession>A0A4Q4MVQ0</accession>
<dbReference type="PANTHER" id="PTHR10039:SF16">
    <property type="entry name" value="GPI INOSITOL-DEACYLASE"/>
    <property type="match status" value="1"/>
</dbReference>
<dbReference type="Gene3D" id="3.40.50.300">
    <property type="entry name" value="P-loop containing nucleotide triphosphate hydrolases"/>
    <property type="match status" value="1"/>
</dbReference>
<dbReference type="PANTHER" id="PTHR10039">
    <property type="entry name" value="AMELOGENIN"/>
    <property type="match status" value="1"/>
</dbReference>
<evidence type="ECO:0000313" key="7">
    <source>
        <dbReference type="Proteomes" id="UP000292402"/>
    </source>
</evidence>
<dbReference type="SMART" id="SM00248">
    <property type="entry name" value="ANK"/>
    <property type="match status" value="4"/>
</dbReference>
<proteinExistence type="predicted"/>
<evidence type="ECO:0000313" key="6">
    <source>
        <dbReference type="EMBL" id="RYN59169.1"/>
    </source>
</evidence>
<dbReference type="AlphaFoldDB" id="A0A4Q4MVQ0"/>
<keyword evidence="2" id="KW-0040">ANK repeat</keyword>
<dbReference type="Gene3D" id="1.25.40.20">
    <property type="entry name" value="Ankyrin repeat-containing domain"/>
    <property type="match status" value="1"/>
</dbReference>
<feature type="compositionally biased region" description="Low complexity" evidence="3">
    <location>
        <begin position="1"/>
        <end position="18"/>
    </location>
</feature>
<dbReference type="SUPFAM" id="SSF48403">
    <property type="entry name" value="Ankyrin repeat"/>
    <property type="match status" value="1"/>
</dbReference>
<feature type="region of interest" description="Disordered" evidence="3">
    <location>
        <begin position="1"/>
        <end position="22"/>
    </location>
</feature>
<comment type="caution">
    <text evidence="6">The sequence shown here is derived from an EMBL/GenBank/DDBJ whole genome shotgun (WGS) entry which is preliminary data.</text>
</comment>